<evidence type="ECO:0000256" key="1">
    <source>
        <dbReference type="ARBA" id="ARBA00010923"/>
    </source>
</evidence>
<name>A0ABW5JVW4_9FLAO</name>
<dbReference type="PANTHER" id="PTHR43140:SF1">
    <property type="entry name" value="TYPE I RESTRICTION ENZYME ECOKI SPECIFICITY SUBUNIT"/>
    <property type="match status" value="1"/>
</dbReference>
<evidence type="ECO:0000256" key="3">
    <source>
        <dbReference type="ARBA" id="ARBA00023125"/>
    </source>
</evidence>
<feature type="domain" description="Type I restriction modification DNA specificity" evidence="4">
    <location>
        <begin position="237"/>
        <end position="411"/>
    </location>
</feature>
<gene>
    <name evidence="5" type="ORF">ACFSSB_00310</name>
</gene>
<keyword evidence="2" id="KW-0680">Restriction system</keyword>
<evidence type="ECO:0000259" key="4">
    <source>
        <dbReference type="Pfam" id="PF01420"/>
    </source>
</evidence>
<accession>A0ABW5JVW4</accession>
<keyword evidence="5" id="KW-0255">Endonuclease</keyword>
<feature type="domain" description="Type I restriction modification DNA specificity" evidence="4">
    <location>
        <begin position="26"/>
        <end position="203"/>
    </location>
</feature>
<evidence type="ECO:0000256" key="2">
    <source>
        <dbReference type="ARBA" id="ARBA00022747"/>
    </source>
</evidence>
<dbReference type="PANTHER" id="PTHR43140">
    <property type="entry name" value="TYPE-1 RESTRICTION ENZYME ECOKI SPECIFICITY PROTEIN"/>
    <property type="match status" value="1"/>
</dbReference>
<dbReference type="RefSeq" id="WP_379899770.1">
    <property type="nucleotide sequence ID" value="NZ_JBHULM010000001.1"/>
</dbReference>
<keyword evidence="3" id="KW-0238">DNA-binding</keyword>
<keyword evidence="5" id="KW-0540">Nuclease</keyword>
<dbReference type="Gene3D" id="3.90.220.20">
    <property type="entry name" value="DNA methylase specificity domains"/>
    <property type="match status" value="2"/>
</dbReference>
<dbReference type="SUPFAM" id="SSF116734">
    <property type="entry name" value="DNA methylase specificity domain"/>
    <property type="match status" value="2"/>
</dbReference>
<dbReference type="GO" id="GO:0004519">
    <property type="term" value="F:endonuclease activity"/>
    <property type="evidence" value="ECO:0007669"/>
    <property type="project" value="UniProtKB-KW"/>
</dbReference>
<reference evidence="6" key="1">
    <citation type="journal article" date="2019" name="Int. J. Syst. Evol. Microbiol.">
        <title>The Global Catalogue of Microorganisms (GCM) 10K type strain sequencing project: providing services to taxonomists for standard genome sequencing and annotation.</title>
        <authorList>
            <consortium name="The Broad Institute Genomics Platform"/>
            <consortium name="The Broad Institute Genome Sequencing Center for Infectious Disease"/>
            <person name="Wu L."/>
            <person name="Ma J."/>
        </authorList>
    </citation>
    <scope>NUCLEOTIDE SEQUENCE [LARGE SCALE GENOMIC DNA]</scope>
    <source>
        <strain evidence="6">KCTC 42808</strain>
    </source>
</reference>
<dbReference type="InterPro" id="IPR051212">
    <property type="entry name" value="Type-I_RE_S_subunit"/>
</dbReference>
<evidence type="ECO:0000313" key="5">
    <source>
        <dbReference type="EMBL" id="MFD2540743.1"/>
    </source>
</evidence>
<dbReference type="InterPro" id="IPR044946">
    <property type="entry name" value="Restrct_endonuc_typeI_TRD_sf"/>
</dbReference>
<sequence>MVEVENKIQRYDSYKDSGVEWLGEIPEHWELRRIKYLFNEINERSDDGDEDLLSVSQYTGVTNKSDKVEAGGMLTNALTLEGYKKVKKGDLVSNIMLAWNGSLGFSPFDGITSPAYSIYRIYGENHNRYFHYLLRTELYKAEFKRNSSGVIESRLRLYTDDFFNILSILPPLLEQTKIAQFLDDKTTKIDEAIAIKEQQINLLKERKQILIHKAVTRGLDDSIPLKDSGVEWIGEIPEHWEVSKNGYISRIIRGASPRPAGHPMYFDGKDVPWLAVGDITKDDNIYLNEAVNFLTNAGKKQSRYILKGTFVLSNSGATLGVPKILKISGCINDGVLAFLDLREDLIDKIFLYYYFASQTKRLREEMNQGATQPNLNTDLVKQLPIALPPLSEQKEISAYIETASKKIETAIGLKQQEIAKLKEYKSSLINGVVTGKVRVC</sequence>
<keyword evidence="5" id="KW-0378">Hydrolase</keyword>
<dbReference type="EC" id="3.1.21.-" evidence="5"/>
<dbReference type="InterPro" id="IPR000055">
    <property type="entry name" value="Restrct_endonuc_typeI_TRD"/>
</dbReference>
<comment type="caution">
    <text evidence="5">The sequence shown here is derived from an EMBL/GenBank/DDBJ whole genome shotgun (WGS) entry which is preliminary data.</text>
</comment>
<evidence type="ECO:0000313" key="6">
    <source>
        <dbReference type="Proteomes" id="UP001597467"/>
    </source>
</evidence>
<dbReference type="CDD" id="cd17283">
    <property type="entry name" value="RMtype1_S_Hpy180ORF7835P_TRD2-CR2_like"/>
    <property type="match status" value="1"/>
</dbReference>
<dbReference type="EMBL" id="JBHULM010000001">
    <property type="protein sequence ID" value="MFD2540743.1"/>
    <property type="molecule type" value="Genomic_DNA"/>
</dbReference>
<dbReference type="Proteomes" id="UP001597467">
    <property type="component" value="Unassembled WGS sequence"/>
</dbReference>
<proteinExistence type="inferred from homology"/>
<comment type="similarity">
    <text evidence="1">Belongs to the type-I restriction system S methylase family.</text>
</comment>
<dbReference type="Pfam" id="PF01420">
    <property type="entry name" value="Methylase_S"/>
    <property type="match status" value="2"/>
</dbReference>
<keyword evidence="6" id="KW-1185">Reference proteome</keyword>
<protein>
    <submittedName>
        <fullName evidence="5">Restriction endonuclease subunit S</fullName>
        <ecNumber evidence="5">3.1.21.-</ecNumber>
    </submittedName>
</protein>
<organism evidence="5 6">
    <name type="scientific">Lacinutrix gracilariae</name>
    <dbReference type="NCBI Taxonomy" id="1747198"/>
    <lineage>
        <taxon>Bacteria</taxon>
        <taxon>Pseudomonadati</taxon>
        <taxon>Bacteroidota</taxon>
        <taxon>Flavobacteriia</taxon>
        <taxon>Flavobacteriales</taxon>
        <taxon>Flavobacteriaceae</taxon>
        <taxon>Lacinutrix</taxon>
    </lineage>
</organism>
<dbReference type="Gene3D" id="1.10.287.1120">
    <property type="entry name" value="Bipartite methylase S protein"/>
    <property type="match status" value="1"/>
</dbReference>
<dbReference type="GO" id="GO:0016787">
    <property type="term" value="F:hydrolase activity"/>
    <property type="evidence" value="ECO:0007669"/>
    <property type="project" value="UniProtKB-KW"/>
</dbReference>